<keyword evidence="3" id="KW-1185">Reference proteome</keyword>
<dbReference type="Proteomes" id="UP000070544">
    <property type="component" value="Unassembled WGS sequence"/>
</dbReference>
<accession>A0A139AT88</accession>
<feature type="signal peptide" evidence="1">
    <location>
        <begin position="1"/>
        <end position="25"/>
    </location>
</feature>
<evidence type="ECO:0000313" key="3">
    <source>
        <dbReference type="Proteomes" id="UP000070544"/>
    </source>
</evidence>
<organism evidence="2 3">
    <name type="scientific">Gonapodya prolifera (strain JEL478)</name>
    <name type="common">Monoblepharis prolifera</name>
    <dbReference type="NCBI Taxonomy" id="1344416"/>
    <lineage>
        <taxon>Eukaryota</taxon>
        <taxon>Fungi</taxon>
        <taxon>Fungi incertae sedis</taxon>
        <taxon>Chytridiomycota</taxon>
        <taxon>Chytridiomycota incertae sedis</taxon>
        <taxon>Monoblepharidomycetes</taxon>
        <taxon>Monoblepharidales</taxon>
        <taxon>Gonapodyaceae</taxon>
        <taxon>Gonapodya</taxon>
    </lineage>
</organism>
<evidence type="ECO:0000256" key="1">
    <source>
        <dbReference type="SAM" id="SignalP"/>
    </source>
</evidence>
<dbReference type="EMBL" id="KQ965737">
    <property type="protein sequence ID" value="KXS19938.1"/>
    <property type="molecule type" value="Genomic_DNA"/>
</dbReference>
<proteinExistence type="predicted"/>
<feature type="chain" id="PRO_5007296423" evidence="1">
    <location>
        <begin position="26"/>
        <end position="119"/>
    </location>
</feature>
<reference evidence="2 3" key="1">
    <citation type="journal article" date="2015" name="Genome Biol. Evol.">
        <title>Phylogenomic analyses indicate that early fungi evolved digesting cell walls of algal ancestors of land plants.</title>
        <authorList>
            <person name="Chang Y."/>
            <person name="Wang S."/>
            <person name="Sekimoto S."/>
            <person name="Aerts A.L."/>
            <person name="Choi C."/>
            <person name="Clum A."/>
            <person name="LaButti K.M."/>
            <person name="Lindquist E.A."/>
            <person name="Yee Ngan C."/>
            <person name="Ohm R.A."/>
            <person name="Salamov A.A."/>
            <person name="Grigoriev I.V."/>
            <person name="Spatafora J.W."/>
            <person name="Berbee M.L."/>
        </authorList>
    </citation>
    <scope>NUCLEOTIDE SEQUENCE [LARGE SCALE GENOMIC DNA]</scope>
    <source>
        <strain evidence="2 3">JEL478</strain>
    </source>
</reference>
<name>A0A139AT88_GONPJ</name>
<dbReference type="AlphaFoldDB" id="A0A139AT88"/>
<keyword evidence="1" id="KW-0732">Signal</keyword>
<evidence type="ECO:0000313" key="2">
    <source>
        <dbReference type="EMBL" id="KXS19938.1"/>
    </source>
</evidence>
<sequence>MSRLSSFLVFLAMCLLTSLIQPSEAADGCPIAGKWVKKVDAACSWYHNKWWQTNHYNIFTRDKDGQLTKFCNCEYDVNIMIGDALRSNGLQGSQQDGVYCFGDHVPFWQAKKYFDSISC</sequence>
<gene>
    <name evidence="2" type="ORF">M427DRAFT_52756</name>
</gene>
<protein>
    <submittedName>
        <fullName evidence="2">Uncharacterized protein</fullName>
    </submittedName>
</protein>